<organism evidence="1 2">
    <name type="scientific">Streptomyces spongiicola</name>
    <dbReference type="NCBI Taxonomy" id="1690221"/>
    <lineage>
        <taxon>Bacteria</taxon>
        <taxon>Bacillati</taxon>
        <taxon>Actinomycetota</taxon>
        <taxon>Actinomycetes</taxon>
        <taxon>Kitasatosporales</taxon>
        <taxon>Streptomycetaceae</taxon>
        <taxon>Streptomyces</taxon>
    </lineage>
</organism>
<name>A0ABM6V7T5_9ACTN</name>
<protein>
    <submittedName>
        <fullName evidence="1">Uncharacterized protein</fullName>
    </submittedName>
</protein>
<dbReference type="RefSeq" id="WP_109294927.1">
    <property type="nucleotide sequence ID" value="NZ_CP029254.1"/>
</dbReference>
<proteinExistence type="predicted"/>
<sequence>MSALASAITEAVEAIRAQFAGHPVEVVPDGNGGVFVTVEDVSVGPSYAPAATWLGFQISAAYPDADVYPHYLSSAVRRHIRVCRSVSAQVTVFRCMRVA</sequence>
<evidence type="ECO:0000313" key="2">
    <source>
        <dbReference type="Proteomes" id="UP000245051"/>
    </source>
</evidence>
<gene>
    <name evidence="1" type="ORF">DDQ41_14860</name>
</gene>
<dbReference type="EMBL" id="CP029254">
    <property type="protein sequence ID" value="AWK09970.1"/>
    <property type="molecule type" value="Genomic_DNA"/>
</dbReference>
<evidence type="ECO:0000313" key="1">
    <source>
        <dbReference type="EMBL" id="AWK09970.1"/>
    </source>
</evidence>
<reference evidence="1 2" key="1">
    <citation type="submission" date="2018-05" db="EMBL/GenBank/DDBJ databases">
        <title>Complete genome sequence of the Type Strain of Streptomyces spongiicola HNM0071, the producer of staurosporine.</title>
        <authorList>
            <person name="Zhou S."/>
            <person name="Huang X."/>
        </authorList>
    </citation>
    <scope>NUCLEOTIDE SEQUENCE [LARGE SCALE GENOMIC DNA]</scope>
    <source>
        <strain evidence="1 2">HNM0071</strain>
    </source>
</reference>
<keyword evidence="2" id="KW-1185">Reference proteome</keyword>
<accession>A0ABM6V7T5</accession>
<dbReference type="Proteomes" id="UP000245051">
    <property type="component" value="Chromosome"/>
</dbReference>